<accession>A0A4V2KQZ4</accession>
<dbReference type="AlphaFoldDB" id="A0A4V2KQZ4"/>
<dbReference type="OrthoDB" id="4125991at2"/>
<reference evidence="1 2" key="1">
    <citation type="submission" date="2019-02" db="EMBL/GenBank/DDBJ databases">
        <title>Arcanobacterium bovis sp. nov., isolated from the milk of a cow with mastitis.</title>
        <authorList>
            <person name="Sammra O."/>
            <person name="Foster G."/>
            <person name="Hassan A."/>
            <person name="Alssahen M."/>
            <person name="Laemmler C."/>
            <person name="Borowiak M."/>
            <person name="Malorny B."/>
            <person name="Abdulmawjood A."/>
        </authorList>
    </citation>
    <scope>NUCLEOTIDE SEQUENCE [LARGE SCALE GENOMIC DNA]</scope>
    <source>
        <strain evidence="1 2">C605018/01/1</strain>
    </source>
</reference>
<comment type="caution">
    <text evidence="1">The sequence shown here is derived from an EMBL/GenBank/DDBJ whole genome shotgun (WGS) entry which is preliminary data.</text>
</comment>
<sequence length="199" mass="22150">MAERVEFWFDPACPWTWITSRWLVEVSQLRNLEIEWNPFRLWHLNEGKDIPADYREHLAQVKLGAQVTAGVHHLIPNQLGDFYTALGKRFFNEGAEKGEATIAAALAECNLDQGILERAKEGEFDRHGDESTDRALALVGQDVGVPIIAVDGVAFFGPVLSPAPHGDDAVKLWDGTLALARVPGFFELKRTRTTGPVFD</sequence>
<keyword evidence="2" id="KW-1185">Reference proteome</keyword>
<organism evidence="1 2">
    <name type="scientific">Arcanobacterium bovis</name>
    <dbReference type="NCBI Taxonomy" id="2529275"/>
    <lineage>
        <taxon>Bacteria</taxon>
        <taxon>Bacillati</taxon>
        <taxon>Actinomycetota</taxon>
        <taxon>Actinomycetes</taxon>
        <taxon>Actinomycetales</taxon>
        <taxon>Actinomycetaceae</taxon>
        <taxon>Arcanobacterium</taxon>
    </lineage>
</organism>
<proteinExistence type="predicted"/>
<dbReference type="RefSeq" id="WP_131281963.1">
    <property type="nucleotide sequence ID" value="NZ_JBHSLR010000005.1"/>
</dbReference>
<dbReference type="Proteomes" id="UP000293036">
    <property type="component" value="Unassembled WGS sequence"/>
</dbReference>
<dbReference type="InterPro" id="IPR053977">
    <property type="entry name" value="Rv2466c-like"/>
</dbReference>
<dbReference type="EMBL" id="SJDT01000006">
    <property type="protein sequence ID" value="TBW20937.1"/>
    <property type="molecule type" value="Genomic_DNA"/>
</dbReference>
<gene>
    <name evidence="1" type="ORF">EZJ44_07555</name>
</gene>
<dbReference type="SUPFAM" id="SSF52833">
    <property type="entry name" value="Thioredoxin-like"/>
    <property type="match status" value="1"/>
</dbReference>
<protein>
    <submittedName>
        <fullName evidence="1">Disulfide bond formation protein DsbA</fullName>
    </submittedName>
</protein>
<evidence type="ECO:0000313" key="2">
    <source>
        <dbReference type="Proteomes" id="UP000293036"/>
    </source>
</evidence>
<dbReference type="Pfam" id="PF22234">
    <property type="entry name" value="Rv2466c-like"/>
    <property type="match status" value="1"/>
</dbReference>
<dbReference type="InterPro" id="IPR036249">
    <property type="entry name" value="Thioredoxin-like_sf"/>
</dbReference>
<name>A0A4V2KQZ4_9ACTO</name>
<dbReference type="Gene3D" id="3.40.30.10">
    <property type="entry name" value="Glutaredoxin"/>
    <property type="match status" value="1"/>
</dbReference>
<evidence type="ECO:0000313" key="1">
    <source>
        <dbReference type="EMBL" id="TBW20937.1"/>
    </source>
</evidence>